<dbReference type="EMBL" id="CAXITT010000684">
    <property type="protein sequence ID" value="CAL1545171.1"/>
    <property type="molecule type" value="Genomic_DNA"/>
</dbReference>
<keyword evidence="3" id="KW-1185">Reference proteome</keyword>
<evidence type="ECO:0000256" key="1">
    <source>
        <dbReference type="SAM" id="SignalP"/>
    </source>
</evidence>
<dbReference type="AlphaFoldDB" id="A0AAV2IHM5"/>
<name>A0AAV2IHM5_LYMST</name>
<comment type="caution">
    <text evidence="2">The sequence shown here is derived from an EMBL/GenBank/DDBJ whole genome shotgun (WGS) entry which is preliminary data.</text>
</comment>
<sequence>MKFVLVTLALWVCCIGAVFGESEPLYGTVCLINGERFAEGDDVGQRIDGCNNCFCSADGFGCTRMACPWYQPLDCEIEGQLYNHYDSVPSDACGECSCMNGNLACTNCPA</sequence>
<dbReference type="Gene3D" id="2.10.70.10">
    <property type="entry name" value="Complement Module, domain 1"/>
    <property type="match status" value="1"/>
</dbReference>
<evidence type="ECO:0000313" key="2">
    <source>
        <dbReference type="EMBL" id="CAL1545171.1"/>
    </source>
</evidence>
<evidence type="ECO:0008006" key="4">
    <source>
        <dbReference type="Google" id="ProtNLM"/>
    </source>
</evidence>
<keyword evidence="1" id="KW-0732">Signal</keyword>
<feature type="signal peptide" evidence="1">
    <location>
        <begin position="1"/>
        <end position="20"/>
    </location>
</feature>
<dbReference type="SUPFAM" id="SSF57603">
    <property type="entry name" value="FnI-like domain"/>
    <property type="match status" value="2"/>
</dbReference>
<feature type="chain" id="PRO_5043674002" description="VWFC domain-containing protein" evidence="1">
    <location>
        <begin position="21"/>
        <end position="110"/>
    </location>
</feature>
<protein>
    <recommendedName>
        <fullName evidence="4">VWFC domain-containing protein</fullName>
    </recommendedName>
</protein>
<gene>
    <name evidence="2" type="ORF">GSLYS_00018654001</name>
</gene>
<dbReference type="Proteomes" id="UP001497497">
    <property type="component" value="Unassembled WGS sequence"/>
</dbReference>
<reference evidence="2 3" key="1">
    <citation type="submission" date="2024-04" db="EMBL/GenBank/DDBJ databases">
        <authorList>
            <consortium name="Genoscope - CEA"/>
            <person name="William W."/>
        </authorList>
    </citation>
    <scope>NUCLEOTIDE SEQUENCE [LARGE SCALE GENOMIC DNA]</scope>
</reference>
<proteinExistence type="predicted"/>
<accession>A0AAV2IHM5</accession>
<organism evidence="2 3">
    <name type="scientific">Lymnaea stagnalis</name>
    <name type="common">Great pond snail</name>
    <name type="synonym">Helix stagnalis</name>
    <dbReference type="NCBI Taxonomy" id="6523"/>
    <lineage>
        <taxon>Eukaryota</taxon>
        <taxon>Metazoa</taxon>
        <taxon>Spiralia</taxon>
        <taxon>Lophotrochozoa</taxon>
        <taxon>Mollusca</taxon>
        <taxon>Gastropoda</taxon>
        <taxon>Heterobranchia</taxon>
        <taxon>Euthyneura</taxon>
        <taxon>Panpulmonata</taxon>
        <taxon>Hygrophila</taxon>
        <taxon>Lymnaeoidea</taxon>
        <taxon>Lymnaeidae</taxon>
        <taxon>Lymnaea</taxon>
    </lineage>
</organism>
<evidence type="ECO:0000313" key="3">
    <source>
        <dbReference type="Proteomes" id="UP001497497"/>
    </source>
</evidence>